<feature type="transmembrane region" description="Helical" evidence="1">
    <location>
        <begin position="118"/>
        <end position="139"/>
    </location>
</feature>
<keyword evidence="1" id="KW-1133">Transmembrane helix</keyword>
<dbReference type="PANTHER" id="PTHR31721">
    <property type="entry name" value="OS06G0710300 PROTEIN"/>
    <property type="match status" value="1"/>
</dbReference>
<dbReference type="RefSeq" id="WP_157399109.1">
    <property type="nucleotide sequence ID" value="NZ_WSEL01000009.1"/>
</dbReference>
<accession>A0A6N8IYE8</accession>
<keyword evidence="1" id="KW-0472">Membrane</keyword>
<evidence type="ECO:0000313" key="3">
    <source>
        <dbReference type="Proteomes" id="UP000469385"/>
    </source>
</evidence>
<evidence type="ECO:0000313" key="2">
    <source>
        <dbReference type="EMBL" id="MVQ31013.1"/>
    </source>
</evidence>
<feature type="transmembrane region" description="Helical" evidence="1">
    <location>
        <begin position="71"/>
        <end position="97"/>
    </location>
</feature>
<keyword evidence="3" id="KW-1185">Reference proteome</keyword>
<dbReference type="AlphaFoldDB" id="A0A6N8IYE8"/>
<dbReference type="EMBL" id="WSEL01000009">
    <property type="protein sequence ID" value="MVQ31013.1"/>
    <property type="molecule type" value="Genomic_DNA"/>
</dbReference>
<dbReference type="InterPro" id="IPR005134">
    <property type="entry name" value="UPF0114"/>
</dbReference>
<keyword evidence="1" id="KW-0812">Transmembrane</keyword>
<name>A0A6N8IYE8_9BURK</name>
<comment type="caution">
    <text evidence="2">The sequence shown here is derived from an EMBL/GenBank/DDBJ whole genome shotgun (WGS) entry which is preliminary data.</text>
</comment>
<dbReference type="Proteomes" id="UP000469385">
    <property type="component" value="Unassembled WGS sequence"/>
</dbReference>
<reference evidence="2 3" key="1">
    <citation type="submission" date="2019-12" db="EMBL/GenBank/DDBJ databases">
        <authorList>
            <person name="Huq M.A."/>
        </authorList>
    </citation>
    <scope>NUCLEOTIDE SEQUENCE [LARGE SCALE GENOMIC DNA]</scope>
    <source>
        <strain evidence="2 3">MAH-25</strain>
    </source>
</reference>
<feature type="transmembrane region" description="Helical" evidence="1">
    <location>
        <begin position="145"/>
        <end position="163"/>
    </location>
</feature>
<sequence>MDPSSTLPEPPHAVPPATSVLGRALAGCRFLLLGAVVGSIILEAGLVAAGISMLLRSLACVGSCDAKELALVAIQALDLFLLATVAWLTASGLYTLFIDPSARTWLRAGVESLDDLKAKLIGVVVLALGVLFLGETFGWSAGPDLLYYGVAIAAVILSLSVFIRTQK</sequence>
<evidence type="ECO:0000256" key="1">
    <source>
        <dbReference type="SAM" id="Phobius"/>
    </source>
</evidence>
<protein>
    <submittedName>
        <fullName evidence="2">YqhA family protein</fullName>
    </submittedName>
</protein>
<proteinExistence type="predicted"/>
<dbReference type="Pfam" id="PF03350">
    <property type="entry name" value="UPF0114"/>
    <property type="match status" value="1"/>
</dbReference>
<gene>
    <name evidence="2" type="ORF">GON04_16255</name>
</gene>
<feature type="transmembrane region" description="Helical" evidence="1">
    <location>
        <begin position="30"/>
        <end position="51"/>
    </location>
</feature>
<organism evidence="2 3">
    <name type="scientific">Ramlibacter pinisoli</name>
    <dbReference type="NCBI Taxonomy" id="2682844"/>
    <lineage>
        <taxon>Bacteria</taxon>
        <taxon>Pseudomonadati</taxon>
        <taxon>Pseudomonadota</taxon>
        <taxon>Betaproteobacteria</taxon>
        <taxon>Burkholderiales</taxon>
        <taxon>Comamonadaceae</taxon>
        <taxon>Ramlibacter</taxon>
    </lineage>
</organism>
<dbReference type="PANTHER" id="PTHR31721:SF4">
    <property type="entry name" value="OS06G0710300 PROTEIN"/>
    <property type="match status" value="1"/>
</dbReference>
<dbReference type="PIRSF" id="PIRSF026509">
    <property type="entry name" value="UCP026509"/>
    <property type="match status" value="1"/>
</dbReference>